<protein>
    <recommendedName>
        <fullName evidence="2">Swiss Army Knife protein DSP-PTPase phosphatase domain-containing protein</fullName>
    </recommendedName>
</protein>
<dbReference type="Proteomes" id="UP000004926">
    <property type="component" value="Chromosome"/>
</dbReference>
<evidence type="ECO:0000313" key="3">
    <source>
        <dbReference type="EMBL" id="EHR53784.1"/>
    </source>
</evidence>
<sequence>MGEAATLPDAVQLPDGAWVRGRGLRRPAKHGPAPDYGLYLGGARLRRRHEDSLHWPHDWVHWPDGWLPTDWKSAADSLVRLHERAIAGQSVEIACNGGLGRTGTAVACLVTLCGSTPGAAVRWAREHYNRRAVELPWQRLWVRWFARRTRAARR</sequence>
<organism evidence="3 4">
    <name type="scientific">Saccharomonospora marina XMU15</name>
    <dbReference type="NCBI Taxonomy" id="882083"/>
    <lineage>
        <taxon>Bacteria</taxon>
        <taxon>Bacillati</taxon>
        <taxon>Actinomycetota</taxon>
        <taxon>Actinomycetes</taxon>
        <taxon>Pseudonocardiales</taxon>
        <taxon>Pseudonocardiaceae</taxon>
        <taxon>Saccharomonospora</taxon>
    </lineage>
</organism>
<dbReference type="EMBL" id="CM001439">
    <property type="protein sequence ID" value="EHR53784.1"/>
    <property type="molecule type" value="Genomic_DNA"/>
</dbReference>
<dbReference type="SUPFAM" id="SSF52799">
    <property type="entry name" value="(Phosphotyrosine protein) phosphatases II"/>
    <property type="match status" value="1"/>
</dbReference>
<evidence type="ECO:0000259" key="2">
    <source>
        <dbReference type="Pfam" id="PF22784"/>
    </source>
</evidence>
<name>H5XB54_9PSEU</name>
<reference evidence="3 4" key="1">
    <citation type="journal article" date="2012" name="Stand. Genomic Sci.">
        <title>Genome sequence of the ocean sediment bacterium Saccharomonospora marina type strain (XMU15(T)).</title>
        <authorList>
            <person name="Klenk H.P."/>
            <person name="Lu M."/>
            <person name="Lucas S."/>
            <person name="Lapidus A."/>
            <person name="Copeland A."/>
            <person name="Pitluck S."/>
            <person name="Goodwin L.A."/>
            <person name="Han C."/>
            <person name="Tapia R."/>
            <person name="Brambilla E.M."/>
            <person name="Potter G."/>
            <person name="Land M."/>
            <person name="Ivanova N."/>
            <person name="Rohde M."/>
            <person name="Goker M."/>
            <person name="Detter J.C."/>
            <person name="Li W.J."/>
            <person name="Kyrpides N.C."/>
            <person name="Woyke T."/>
        </authorList>
    </citation>
    <scope>NUCLEOTIDE SEQUENCE [LARGE SCALE GENOMIC DNA]</scope>
    <source>
        <strain evidence="3 4">XMU15</strain>
    </source>
</reference>
<evidence type="ECO:0000256" key="1">
    <source>
        <dbReference type="ARBA" id="ARBA00022801"/>
    </source>
</evidence>
<keyword evidence="1" id="KW-0378">Hydrolase</keyword>
<dbReference type="eggNOG" id="COG2453">
    <property type="taxonomic scope" value="Bacteria"/>
</dbReference>
<dbReference type="Gene3D" id="3.90.190.10">
    <property type="entry name" value="Protein tyrosine phosphatase superfamily"/>
    <property type="match status" value="1"/>
</dbReference>
<dbReference type="STRING" id="882083.SacmaDRAFT_5670"/>
<dbReference type="HOGENOM" id="CLU_126482_0_0_11"/>
<feature type="domain" description="Swiss Army Knife protein DSP-PTPase phosphatase" evidence="2">
    <location>
        <begin position="78"/>
        <end position="127"/>
    </location>
</feature>
<keyword evidence="4" id="KW-1185">Reference proteome</keyword>
<proteinExistence type="predicted"/>
<dbReference type="InterPro" id="IPR057023">
    <property type="entry name" value="PTP-SAK"/>
</dbReference>
<dbReference type="AlphaFoldDB" id="H5XB54"/>
<gene>
    <name evidence="3" type="ORF">SacmaDRAFT_5670</name>
</gene>
<accession>H5XB54</accession>
<dbReference type="GO" id="GO:0016791">
    <property type="term" value="F:phosphatase activity"/>
    <property type="evidence" value="ECO:0007669"/>
    <property type="project" value="UniProtKB-ARBA"/>
</dbReference>
<dbReference type="InterPro" id="IPR029021">
    <property type="entry name" value="Prot-tyrosine_phosphatase-like"/>
</dbReference>
<dbReference type="Pfam" id="PF22784">
    <property type="entry name" value="PTP-SAK"/>
    <property type="match status" value="1"/>
</dbReference>
<evidence type="ECO:0000313" key="4">
    <source>
        <dbReference type="Proteomes" id="UP000004926"/>
    </source>
</evidence>
<dbReference type="OrthoDB" id="2629679at2"/>
<dbReference type="RefSeq" id="WP_009157158.1">
    <property type="nucleotide sequence ID" value="NZ_CM001439.1"/>
</dbReference>